<sequence>MRKEQQLYRKYAPARFCVLCLCCGLAAFWLARTLGIDPRLLLPLVLAVPAASLPYYAISWTYRCEGDQLLVFQGRGGHERPCLAISSGDILSCGVYLPGQLSARQASRVTRAHLFLDPRSKRYLLYRLSGGGTGILIFSPDRAMQESFIQECWIFRASA</sequence>
<keyword evidence="3" id="KW-1185">Reference proteome</keyword>
<dbReference type="EMBL" id="JACOPQ010000001">
    <property type="protein sequence ID" value="MBC5735745.1"/>
    <property type="molecule type" value="Genomic_DNA"/>
</dbReference>
<gene>
    <name evidence="2" type="ORF">H8S62_01805</name>
</gene>
<keyword evidence="1" id="KW-1133">Transmembrane helix</keyword>
<evidence type="ECO:0000313" key="2">
    <source>
        <dbReference type="EMBL" id="MBC5735745.1"/>
    </source>
</evidence>
<comment type="caution">
    <text evidence="2">The sequence shown here is derived from an EMBL/GenBank/DDBJ whole genome shotgun (WGS) entry which is preliminary data.</text>
</comment>
<evidence type="ECO:0000256" key="1">
    <source>
        <dbReference type="SAM" id="Phobius"/>
    </source>
</evidence>
<name>A0A8J6JJ19_9FIRM</name>
<feature type="transmembrane region" description="Helical" evidence="1">
    <location>
        <begin position="12"/>
        <end position="34"/>
    </location>
</feature>
<dbReference type="Proteomes" id="UP000607645">
    <property type="component" value="Unassembled WGS sequence"/>
</dbReference>
<feature type="transmembrane region" description="Helical" evidence="1">
    <location>
        <begin position="40"/>
        <end position="58"/>
    </location>
</feature>
<evidence type="ECO:0000313" key="3">
    <source>
        <dbReference type="Proteomes" id="UP000607645"/>
    </source>
</evidence>
<dbReference type="AlphaFoldDB" id="A0A8J6JJ19"/>
<protein>
    <submittedName>
        <fullName evidence="2">Uncharacterized protein</fullName>
    </submittedName>
</protein>
<reference evidence="2" key="1">
    <citation type="submission" date="2020-08" db="EMBL/GenBank/DDBJ databases">
        <title>Genome public.</title>
        <authorList>
            <person name="Liu C."/>
            <person name="Sun Q."/>
        </authorList>
    </citation>
    <scope>NUCLEOTIDE SEQUENCE</scope>
    <source>
        <strain evidence="2">NSJ-52</strain>
    </source>
</reference>
<proteinExistence type="predicted"/>
<accession>A0A8J6JJ19</accession>
<dbReference type="RefSeq" id="WP_155147009.1">
    <property type="nucleotide sequence ID" value="NZ_JACOPQ010000001.1"/>
</dbReference>
<organism evidence="2 3">
    <name type="scientific">Lawsonibacter faecis</name>
    <dbReference type="NCBI Taxonomy" id="2763052"/>
    <lineage>
        <taxon>Bacteria</taxon>
        <taxon>Bacillati</taxon>
        <taxon>Bacillota</taxon>
        <taxon>Clostridia</taxon>
        <taxon>Eubacteriales</taxon>
        <taxon>Oscillospiraceae</taxon>
        <taxon>Lawsonibacter</taxon>
    </lineage>
</organism>
<keyword evidence="1" id="KW-0472">Membrane</keyword>
<keyword evidence="1" id="KW-0812">Transmembrane</keyword>